<keyword evidence="4" id="KW-1185">Reference proteome</keyword>
<comment type="caution">
    <text evidence="3">The sequence shown here is derived from an EMBL/GenBank/DDBJ whole genome shotgun (WGS) entry which is preliminary data.</text>
</comment>
<dbReference type="GO" id="GO:0006950">
    <property type="term" value="P:response to stress"/>
    <property type="evidence" value="ECO:0007669"/>
    <property type="project" value="TreeGrafter"/>
</dbReference>
<dbReference type="SMART" id="SM00347">
    <property type="entry name" value="HTH_MARR"/>
    <property type="match status" value="1"/>
</dbReference>
<gene>
    <name evidence="3" type="ORF">EDC24_2910</name>
</gene>
<sequence length="141" mass="16606">MKLEELDLIDLVSERHQQLRKVSGELWNKNSDLYISNSEWFILTRIFQEGQTTSSYITKSVDISRQGTHKFLKQLESKGLVRISKMKENKRERLLELTSLGEECVEKNQLLKRQIEQEISEAIGEEQIIQLKKILTSEWNL</sequence>
<evidence type="ECO:0000313" key="3">
    <source>
        <dbReference type="EMBL" id="RPF50093.1"/>
    </source>
</evidence>
<evidence type="ECO:0000256" key="1">
    <source>
        <dbReference type="ARBA" id="ARBA00023125"/>
    </source>
</evidence>
<dbReference type="Proteomes" id="UP000276443">
    <property type="component" value="Unassembled WGS sequence"/>
</dbReference>
<dbReference type="GO" id="GO:0003700">
    <property type="term" value="F:DNA-binding transcription factor activity"/>
    <property type="evidence" value="ECO:0007669"/>
    <property type="project" value="InterPro"/>
</dbReference>
<feature type="domain" description="HTH marR-type" evidence="2">
    <location>
        <begin position="1"/>
        <end position="140"/>
    </location>
</feature>
<dbReference type="Gene3D" id="1.10.10.10">
    <property type="entry name" value="Winged helix-like DNA-binding domain superfamily/Winged helix DNA-binding domain"/>
    <property type="match status" value="1"/>
</dbReference>
<keyword evidence="1 3" id="KW-0238">DNA-binding</keyword>
<evidence type="ECO:0000259" key="2">
    <source>
        <dbReference type="PROSITE" id="PS50995"/>
    </source>
</evidence>
<dbReference type="OrthoDB" id="2404954at2"/>
<dbReference type="InterPro" id="IPR036390">
    <property type="entry name" value="WH_DNA-bd_sf"/>
</dbReference>
<evidence type="ECO:0000313" key="4">
    <source>
        <dbReference type="Proteomes" id="UP000276443"/>
    </source>
</evidence>
<proteinExistence type="predicted"/>
<dbReference type="PROSITE" id="PS50995">
    <property type="entry name" value="HTH_MARR_2"/>
    <property type="match status" value="1"/>
</dbReference>
<dbReference type="PANTHER" id="PTHR33164">
    <property type="entry name" value="TRANSCRIPTIONAL REGULATOR, MARR FAMILY"/>
    <property type="match status" value="1"/>
</dbReference>
<name>A0A3N5AYT4_9BACI</name>
<dbReference type="InterPro" id="IPR039422">
    <property type="entry name" value="MarR/SlyA-like"/>
</dbReference>
<reference evidence="3 4" key="1">
    <citation type="submission" date="2018-11" db="EMBL/GenBank/DDBJ databases">
        <title>Genomic Encyclopedia of Type Strains, Phase IV (KMG-IV): sequencing the most valuable type-strain genomes for metagenomic binning, comparative biology and taxonomic classification.</title>
        <authorList>
            <person name="Goeker M."/>
        </authorList>
    </citation>
    <scope>NUCLEOTIDE SEQUENCE [LARGE SCALE GENOMIC DNA]</scope>
    <source>
        <strain evidence="3 4">DSM 18090</strain>
    </source>
</reference>
<dbReference type="SUPFAM" id="SSF46785">
    <property type="entry name" value="Winged helix' DNA-binding domain"/>
    <property type="match status" value="1"/>
</dbReference>
<accession>A0A3N5AYT4</accession>
<dbReference type="InterPro" id="IPR036388">
    <property type="entry name" value="WH-like_DNA-bd_sf"/>
</dbReference>
<dbReference type="EMBL" id="RKRF01000014">
    <property type="protein sequence ID" value="RPF50093.1"/>
    <property type="molecule type" value="Genomic_DNA"/>
</dbReference>
<dbReference type="InterPro" id="IPR000835">
    <property type="entry name" value="HTH_MarR-typ"/>
</dbReference>
<dbReference type="RefSeq" id="WP_124223716.1">
    <property type="nucleotide sequence ID" value="NZ_RKRF01000014.1"/>
</dbReference>
<dbReference type="AlphaFoldDB" id="A0A3N5AYT4"/>
<dbReference type="PANTHER" id="PTHR33164:SF44">
    <property type="entry name" value="TRANSCRIPTIONAL REGULATORY PROTEIN"/>
    <property type="match status" value="1"/>
</dbReference>
<dbReference type="GO" id="GO:0003677">
    <property type="term" value="F:DNA binding"/>
    <property type="evidence" value="ECO:0007669"/>
    <property type="project" value="UniProtKB-KW"/>
</dbReference>
<protein>
    <submittedName>
        <fullName evidence="3">DNA-binding MarR family transcriptional regulator</fullName>
    </submittedName>
</protein>
<dbReference type="Pfam" id="PF01047">
    <property type="entry name" value="MarR"/>
    <property type="match status" value="1"/>
</dbReference>
<organism evidence="3 4">
    <name type="scientific">Aquisalibacillus elongatus</name>
    <dbReference type="NCBI Taxonomy" id="485577"/>
    <lineage>
        <taxon>Bacteria</taxon>
        <taxon>Bacillati</taxon>
        <taxon>Bacillota</taxon>
        <taxon>Bacilli</taxon>
        <taxon>Bacillales</taxon>
        <taxon>Bacillaceae</taxon>
        <taxon>Aquisalibacillus</taxon>
    </lineage>
</organism>